<keyword evidence="8" id="KW-1185">Reference proteome</keyword>
<name>A0ABT2A496_9BURK</name>
<reference evidence="7 8" key="1">
    <citation type="submission" date="2022-08" db="EMBL/GenBank/DDBJ databases">
        <title>Reclassification of Massilia species as members of the genera Telluria, Duganella, Pseudoduganella, Mokoshia gen. nov. and Zemynaea gen. nov. using orthogonal and non-orthogonal genome-based approaches.</title>
        <authorList>
            <person name="Bowman J.P."/>
        </authorList>
    </citation>
    <scope>NUCLEOTIDE SEQUENCE [LARGE SCALE GENOMIC DNA]</scope>
    <source>
        <strain evidence="7 8">LMG 28164</strain>
    </source>
</reference>
<evidence type="ECO:0000313" key="8">
    <source>
        <dbReference type="Proteomes" id="UP001205560"/>
    </source>
</evidence>
<feature type="domain" description="Prolyl 4-hydroxylase alpha subunit" evidence="6">
    <location>
        <begin position="4"/>
        <end position="222"/>
    </location>
</feature>
<dbReference type="Proteomes" id="UP001205560">
    <property type="component" value="Unassembled WGS sequence"/>
</dbReference>
<organism evidence="7 8">
    <name type="scientific">Massilia norwichensis</name>
    <dbReference type="NCBI Taxonomy" id="1442366"/>
    <lineage>
        <taxon>Bacteria</taxon>
        <taxon>Pseudomonadati</taxon>
        <taxon>Pseudomonadota</taxon>
        <taxon>Betaproteobacteria</taxon>
        <taxon>Burkholderiales</taxon>
        <taxon>Oxalobacteraceae</taxon>
        <taxon>Telluria group</taxon>
        <taxon>Massilia</taxon>
    </lineage>
</organism>
<proteinExistence type="predicted"/>
<dbReference type="InterPro" id="IPR045054">
    <property type="entry name" value="P4HA-like"/>
</dbReference>
<evidence type="ECO:0000259" key="6">
    <source>
        <dbReference type="SMART" id="SM00702"/>
    </source>
</evidence>
<keyword evidence="5" id="KW-0408">Iron</keyword>
<accession>A0ABT2A496</accession>
<dbReference type="PANTHER" id="PTHR10869:SF246">
    <property type="entry name" value="TRANSMEMBRANE PROLYL 4-HYDROXYLASE"/>
    <property type="match status" value="1"/>
</dbReference>
<keyword evidence="3" id="KW-0223">Dioxygenase</keyword>
<keyword evidence="4" id="KW-0560">Oxidoreductase</keyword>
<dbReference type="RefSeq" id="WP_258844794.1">
    <property type="nucleotide sequence ID" value="NZ_JANUGX010000006.1"/>
</dbReference>
<dbReference type="InterPro" id="IPR006620">
    <property type="entry name" value="Pro_4_hyd_alph"/>
</dbReference>
<comment type="caution">
    <text evidence="7">The sequence shown here is derived from an EMBL/GenBank/DDBJ whole genome shotgun (WGS) entry which is preliminary data.</text>
</comment>
<evidence type="ECO:0000256" key="1">
    <source>
        <dbReference type="ARBA" id="ARBA00001961"/>
    </source>
</evidence>
<dbReference type="SMART" id="SM00702">
    <property type="entry name" value="P4Hc"/>
    <property type="match status" value="1"/>
</dbReference>
<keyword evidence="2" id="KW-0479">Metal-binding</keyword>
<gene>
    <name evidence="7" type="ORF">NX782_07405</name>
</gene>
<dbReference type="EMBL" id="JANUGX010000006">
    <property type="protein sequence ID" value="MCS0589028.1"/>
    <property type="molecule type" value="Genomic_DNA"/>
</dbReference>
<dbReference type="PANTHER" id="PTHR10869">
    <property type="entry name" value="PROLYL 4-HYDROXYLASE ALPHA SUBUNIT"/>
    <property type="match status" value="1"/>
</dbReference>
<evidence type="ECO:0000256" key="5">
    <source>
        <dbReference type="ARBA" id="ARBA00023004"/>
    </source>
</evidence>
<evidence type="ECO:0000313" key="7">
    <source>
        <dbReference type="EMBL" id="MCS0589028.1"/>
    </source>
</evidence>
<evidence type="ECO:0000256" key="3">
    <source>
        <dbReference type="ARBA" id="ARBA00022964"/>
    </source>
</evidence>
<dbReference type="InterPro" id="IPR044862">
    <property type="entry name" value="Pro_4_hyd_alph_FE2OG_OXY"/>
</dbReference>
<dbReference type="Pfam" id="PF13640">
    <property type="entry name" value="2OG-FeII_Oxy_3"/>
    <property type="match status" value="1"/>
</dbReference>
<protein>
    <submittedName>
        <fullName evidence="7">2OG-Fe(II) oxygenase</fullName>
    </submittedName>
</protein>
<comment type="cofactor">
    <cofactor evidence="1">
        <name>L-ascorbate</name>
        <dbReference type="ChEBI" id="CHEBI:38290"/>
    </cofactor>
</comment>
<evidence type="ECO:0000256" key="4">
    <source>
        <dbReference type="ARBA" id="ARBA00023002"/>
    </source>
</evidence>
<evidence type="ECO:0000256" key="2">
    <source>
        <dbReference type="ARBA" id="ARBA00022723"/>
    </source>
</evidence>
<sequence>MMDDFIGIYDNALSGAQCAHIRQRFDASDKVVRGRTGNGVDVEKKDSWDLTITQHQDWQDVAGLLATSVRRHLAQYVDRYRALVLGALAPMVAHPDTGQPVALSLANFDECGRPHIDALVQAMYRCGPINLQKYRQGSGGYHHWHSEIYPQNASCETLHRVLLFQFYLNDVADGGETEFLYQNRKVEAREGRLIIAPAGFTHTHKGHVPHSGDKLVATSWILYRRAEELFGQRPG</sequence>
<dbReference type="Gene3D" id="2.60.120.620">
    <property type="entry name" value="q2cbj1_9rhob like domain"/>
    <property type="match status" value="1"/>
</dbReference>